<dbReference type="Proteomes" id="UP000035642">
    <property type="component" value="Unassembled WGS sequence"/>
</dbReference>
<evidence type="ECO:0000313" key="2">
    <source>
        <dbReference type="Proteomes" id="UP000035642"/>
    </source>
</evidence>
<reference evidence="2" key="1">
    <citation type="submission" date="2012-09" db="EMBL/GenBank/DDBJ databases">
        <authorList>
            <person name="Martin A.A."/>
        </authorList>
    </citation>
    <scope>NUCLEOTIDE SEQUENCE</scope>
</reference>
<feature type="transmembrane region" description="Helical" evidence="1">
    <location>
        <begin position="64"/>
        <end position="84"/>
    </location>
</feature>
<reference evidence="3" key="2">
    <citation type="submission" date="2017-02" db="UniProtKB">
        <authorList>
            <consortium name="WormBaseParasite"/>
        </authorList>
    </citation>
    <scope>IDENTIFICATION</scope>
</reference>
<dbReference type="WBParaSite" id="ACAC_0000874301-mRNA-1">
    <property type="protein sequence ID" value="ACAC_0000874301-mRNA-1"/>
    <property type="gene ID" value="ACAC_0000874301"/>
</dbReference>
<protein>
    <submittedName>
        <fullName evidence="3">Aa_trans domain-containing protein</fullName>
    </submittedName>
</protein>
<sequence length="201" mass="23419">MTTWLSIVEKKQHRLERVKIHTSFRNPKKSSPFRSYVWRAIFLTSFTIGLRLGNVEIISTLIELFGSFLIFILTYIVLPACVVYSNKKFEKELNIHEKRIMLIGIAFLLGILGSVVNHHYIIKEATAPSYFLPGLVGLAVQVRKVLSQYVDINCRITLQFIIMDSEIGYTHMFSFCYIKNRVSLRSPERNDLLGFYDEWNF</sequence>
<feature type="transmembrane region" description="Helical" evidence="1">
    <location>
        <begin position="36"/>
        <end position="52"/>
    </location>
</feature>
<keyword evidence="1" id="KW-0472">Membrane</keyword>
<evidence type="ECO:0000313" key="3">
    <source>
        <dbReference type="WBParaSite" id="ACAC_0000874301-mRNA-1"/>
    </source>
</evidence>
<accession>A0A0K0DDF0</accession>
<proteinExistence type="predicted"/>
<organism evidence="2 3">
    <name type="scientific">Angiostrongylus cantonensis</name>
    <name type="common">Rat lungworm</name>
    <dbReference type="NCBI Taxonomy" id="6313"/>
    <lineage>
        <taxon>Eukaryota</taxon>
        <taxon>Metazoa</taxon>
        <taxon>Ecdysozoa</taxon>
        <taxon>Nematoda</taxon>
        <taxon>Chromadorea</taxon>
        <taxon>Rhabditida</taxon>
        <taxon>Rhabditina</taxon>
        <taxon>Rhabditomorpha</taxon>
        <taxon>Strongyloidea</taxon>
        <taxon>Metastrongylidae</taxon>
        <taxon>Angiostrongylus</taxon>
    </lineage>
</organism>
<evidence type="ECO:0000256" key="1">
    <source>
        <dbReference type="SAM" id="Phobius"/>
    </source>
</evidence>
<feature type="transmembrane region" description="Helical" evidence="1">
    <location>
        <begin position="100"/>
        <end position="121"/>
    </location>
</feature>
<keyword evidence="1" id="KW-1133">Transmembrane helix</keyword>
<keyword evidence="2" id="KW-1185">Reference proteome</keyword>
<keyword evidence="1" id="KW-0812">Transmembrane</keyword>
<name>A0A0K0DDF0_ANGCA</name>
<dbReference type="AlphaFoldDB" id="A0A0K0DDF0"/>